<dbReference type="InterPro" id="IPR019128">
    <property type="entry name" value="Dcc1"/>
</dbReference>
<sequence length="267" mass="28232">MSTQANTGIPFSYSHSQSPIRLLELPPALLSLVTSPSPPIIKIKAAPTPANTTGPRGSENHAVLCTPTQTFSLRHVHCSNSILLVQPSEPPPSNTEECEQQAFSLTSVGLKAVATAGSWLELIPVTPDCANILQGRIPVYHGWTEDAPALPATEEPTSRARLLDSMPVSDAEFSTAWDALLAFETNDGVACRPSTSVILKTITEINTSATAESFSLSSSSGFTVSAVLGMLDDAEIPAGLVSVVIGSMCDRVDESMEDEAWRLNTGV</sequence>
<comment type="similarity">
    <text evidence="1">Belongs to the DCC1 family.</text>
</comment>
<accession>A0A3N4JVA1</accession>
<dbReference type="Proteomes" id="UP000276215">
    <property type="component" value="Unassembled WGS sequence"/>
</dbReference>
<dbReference type="GO" id="GO:0000775">
    <property type="term" value="C:chromosome, centromeric region"/>
    <property type="evidence" value="ECO:0007669"/>
    <property type="project" value="TreeGrafter"/>
</dbReference>
<evidence type="ECO:0000313" key="4">
    <source>
        <dbReference type="Proteomes" id="UP000276215"/>
    </source>
</evidence>
<dbReference type="PANTHER" id="PTHR13395:SF6">
    <property type="entry name" value="SISTER CHROMATID COHESION PROTEIN DCC1"/>
    <property type="match status" value="1"/>
</dbReference>
<gene>
    <name evidence="3" type="ORF">L873DRAFT_449370</name>
</gene>
<dbReference type="OrthoDB" id="5199543at2759"/>
<evidence type="ECO:0000256" key="2">
    <source>
        <dbReference type="ARBA" id="ARBA00022705"/>
    </source>
</evidence>
<keyword evidence="4" id="KW-1185">Reference proteome</keyword>
<evidence type="ECO:0008006" key="5">
    <source>
        <dbReference type="Google" id="ProtNLM"/>
    </source>
</evidence>
<dbReference type="AlphaFoldDB" id="A0A3N4JVA1"/>
<dbReference type="PANTHER" id="PTHR13395">
    <property type="entry name" value="SISTER CHROMATID COHESION PROTEIN DCC1-RELATED"/>
    <property type="match status" value="1"/>
</dbReference>
<dbReference type="STRING" id="1336337.A0A3N4JVA1"/>
<proteinExistence type="inferred from homology"/>
<dbReference type="GO" id="GO:0034088">
    <property type="term" value="P:maintenance of mitotic sister chromatid cohesion"/>
    <property type="evidence" value="ECO:0007669"/>
    <property type="project" value="TreeGrafter"/>
</dbReference>
<name>A0A3N4JVA1_9PEZI</name>
<keyword evidence="2" id="KW-0235">DNA replication</keyword>
<dbReference type="GO" id="GO:0006260">
    <property type="term" value="P:DNA replication"/>
    <property type="evidence" value="ECO:0007669"/>
    <property type="project" value="UniProtKB-KW"/>
</dbReference>
<evidence type="ECO:0000256" key="1">
    <source>
        <dbReference type="ARBA" id="ARBA00007017"/>
    </source>
</evidence>
<reference evidence="3 4" key="1">
    <citation type="journal article" date="2018" name="Nat. Ecol. Evol.">
        <title>Pezizomycetes genomes reveal the molecular basis of ectomycorrhizal truffle lifestyle.</title>
        <authorList>
            <person name="Murat C."/>
            <person name="Payen T."/>
            <person name="Noel B."/>
            <person name="Kuo A."/>
            <person name="Morin E."/>
            <person name="Chen J."/>
            <person name="Kohler A."/>
            <person name="Krizsan K."/>
            <person name="Balestrini R."/>
            <person name="Da Silva C."/>
            <person name="Montanini B."/>
            <person name="Hainaut M."/>
            <person name="Levati E."/>
            <person name="Barry K.W."/>
            <person name="Belfiori B."/>
            <person name="Cichocki N."/>
            <person name="Clum A."/>
            <person name="Dockter R.B."/>
            <person name="Fauchery L."/>
            <person name="Guy J."/>
            <person name="Iotti M."/>
            <person name="Le Tacon F."/>
            <person name="Lindquist E.A."/>
            <person name="Lipzen A."/>
            <person name="Malagnac F."/>
            <person name="Mello A."/>
            <person name="Molinier V."/>
            <person name="Miyauchi S."/>
            <person name="Poulain J."/>
            <person name="Riccioni C."/>
            <person name="Rubini A."/>
            <person name="Sitrit Y."/>
            <person name="Splivallo R."/>
            <person name="Traeger S."/>
            <person name="Wang M."/>
            <person name="Zifcakova L."/>
            <person name="Wipf D."/>
            <person name="Zambonelli A."/>
            <person name="Paolocci F."/>
            <person name="Nowrousian M."/>
            <person name="Ottonello S."/>
            <person name="Baldrian P."/>
            <person name="Spatafora J.W."/>
            <person name="Henrissat B."/>
            <person name="Nagy L.G."/>
            <person name="Aury J.M."/>
            <person name="Wincker P."/>
            <person name="Grigoriev I.V."/>
            <person name="Bonfante P."/>
            <person name="Martin F.M."/>
        </authorList>
    </citation>
    <scope>NUCLEOTIDE SEQUENCE [LARGE SCALE GENOMIC DNA]</scope>
    <source>
        <strain evidence="3 4">120613-1</strain>
    </source>
</reference>
<dbReference type="GO" id="GO:0031390">
    <property type="term" value="C:Ctf18 RFC-like complex"/>
    <property type="evidence" value="ECO:0007669"/>
    <property type="project" value="InterPro"/>
</dbReference>
<organism evidence="3 4">
    <name type="scientific">Choiromyces venosus 120613-1</name>
    <dbReference type="NCBI Taxonomy" id="1336337"/>
    <lineage>
        <taxon>Eukaryota</taxon>
        <taxon>Fungi</taxon>
        <taxon>Dikarya</taxon>
        <taxon>Ascomycota</taxon>
        <taxon>Pezizomycotina</taxon>
        <taxon>Pezizomycetes</taxon>
        <taxon>Pezizales</taxon>
        <taxon>Tuberaceae</taxon>
        <taxon>Choiromyces</taxon>
    </lineage>
</organism>
<dbReference type="GO" id="GO:0000785">
    <property type="term" value="C:chromatin"/>
    <property type="evidence" value="ECO:0007669"/>
    <property type="project" value="TreeGrafter"/>
</dbReference>
<protein>
    <recommendedName>
        <fullName evidence="5">Sister chromatid cohesion protein Dcc1</fullName>
    </recommendedName>
</protein>
<dbReference type="Pfam" id="PF09724">
    <property type="entry name" value="Dcc1"/>
    <property type="match status" value="1"/>
</dbReference>
<evidence type="ECO:0000313" key="3">
    <source>
        <dbReference type="EMBL" id="RPB02294.1"/>
    </source>
</evidence>
<dbReference type="EMBL" id="ML120368">
    <property type="protein sequence ID" value="RPB02294.1"/>
    <property type="molecule type" value="Genomic_DNA"/>
</dbReference>